<proteinExistence type="predicted"/>
<accession>G7E9H9</accession>
<comment type="caution">
    <text evidence="3">The sequence shown here is derived from an EMBL/GenBank/DDBJ whole genome shotgun (WGS) entry which is preliminary data.</text>
</comment>
<dbReference type="RefSeq" id="XP_014568542.1">
    <property type="nucleotide sequence ID" value="XM_014713056.1"/>
</dbReference>
<gene>
    <name evidence="3" type="primary">Mo05993</name>
    <name evidence="3" type="ORF">E5Q_05993</name>
</gene>
<evidence type="ECO:0000313" key="4">
    <source>
        <dbReference type="Proteomes" id="UP000009131"/>
    </source>
</evidence>
<feature type="region of interest" description="Disordered" evidence="1">
    <location>
        <begin position="239"/>
        <end position="258"/>
    </location>
</feature>
<keyword evidence="4" id="KW-1185">Reference proteome</keyword>
<dbReference type="AlphaFoldDB" id="G7E9H9"/>
<dbReference type="Pfam" id="PF13298">
    <property type="entry name" value="LigD_N"/>
    <property type="match status" value="1"/>
</dbReference>
<evidence type="ECO:0000259" key="2">
    <source>
        <dbReference type="Pfam" id="PF13298"/>
    </source>
</evidence>
<dbReference type="eggNOG" id="ENOG502SF29">
    <property type="taxonomic scope" value="Eukaryota"/>
</dbReference>
<dbReference type="PANTHER" id="PTHR39465">
    <property type="entry name" value="DNA LIGASE D, 3'-PHOSPHOESTERASE DOMAIN"/>
    <property type="match status" value="1"/>
</dbReference>
<reference evidence="3 4" key="1">
    <citation type="journal article" date="2011" name="J. Gen. Appl. Microbiol.">
        <title>Draft genome sequencing of the enigmatic basidiomycete Mixia osmundae.</title>
        <authorList>
            <person name="Nishida H."/>
            <person name="Nagatsuka Y."/>
            <person name="Sugiyama J."/>
        </authorList>
    </citation>
    <scope>NUCLEOTIDE SEQUENCE [LARGE SCALE GENOMIC DNA]</scope>
    <source>
        <strain evidence="4">CBS 9802 / IAM 14324 / JCM 22182 / KY 12970</strain>
    </source>
</reference>
<sequence length="391" mass="44377">MDGSARYAILKRLKRIASTPEAVLEQCGYPAFIAHLPREPSSSRPRKRARMSPEREPIASTDDLLTPSELETASEDPVGRRTRPKTASSDEARQADSVLADEKASEAEHLARIESQDPWNDDKPDNPWGFPERIVQEHPALRLRNFFVLQQHHATAKHFDLRLQSQYIRDGVGPCTLSFALPKGFEGFRPDKPAPVRMAVETHLHPIDYTTYEGVSVGTTIVCDIGSYTMRSSYAALRRGEDQDADTQDEIGRPGSADEEALAQQYRNRSITVELKGRHHHFIVNLKLSDNNTKYTKPKGSKPGVTEVKRSWLLQVRHPRKHRNVPFRSPYAVWPSNSDDFTSLFTGKTIAQVKAEYEASLLRSTLKEKEDRARKVERDRALKPLTRQLLH</sequence>
<feature type="region of interest" description="Disordered" evidence="1">
    <location>
        <begin position="370"/>
        <end position="391"/>
    </location>
</feature>
<name>G7E9H9_MIXOS</name>
<feature type="compositionally biased region" description="Basic and acidic residues" evidence="1">
    <location>
        <begin position="370"/>
        <end position="382"/>
    </location>
</feature>
<dbReference type="InParanoid" id="G7E9H9"/>
<evidence type="ECO:0000256" key="1">
    <source>
        <dbReference type="SAM" id="MobiDB-lite"/>
    </source>
</evidence>
<dbReference type="EMBL" id="BABT02000220">
    <property type="protein sequence ID" value="GAA99298.1"/>
    <property type="molecule type" value="Genomic_DNA"/>
</dbReference>
<reference evidence="3 4" key="2">
    <citation type="journal article" date="2012" name="Open Biol.">
        <title>Characteristics of nucleosomes and linker DNA regions on the genome of the basidiomycete Mixia osmundae revealed by mono- and dinucleosome mapping.</title>
        <authorList>
            <person name="Nishida H."/>
            <person name="Kondo S."/>
            <person name="Matsumoto T."/>
            <person name="Suzuki Y."/>
            <person name="Yoshikawa H."/>
            <person name="Taylor T.D."/>
            <person name="Sugiyama J."/>
        </authorList>
    </citation>
    <scope>NUCLEOTIDE SEQUENCE [LARGE SCALE GENOMIC DNA]</scope>
    <source>
        <strain evidence="4">CBS 9802 / IAM 14324 / JCM 22182 / KY 12970</strain>
    </source>
</reference>
<dbReference type="InterPro" id="IPR014144">
    <property type="entry name" value="LigD_PE_domain"/>
</dbReference>
<protein>
    <recommendedName>
        <fullName evidence="2">DNA ligase D 3'-phosphoesterase domain-containing protein</fullName>
    </recommendedName>
</protein>
<dbReference type="OrthoDB" id="2588098at2759"/>
<dbReference type="PANTHER" id="PTHR39465:SF1">
    <property type="entry name" value="DNA LIGASE D 3'-PHOSPHOESTERASE DOMAIN-CONTAINING PROTEIN"/>
    <property type="match status" value="1"/>
</dbReference>
<evidence type="ECO:0000313" key="3">
    <source>
        <dbReference type="EMBL" id="GAA99298.1"/>
    </source>
</evidence>
<organism evidence="3 4">
    <name type="scientific">Mixia osmundae (strain CBS 9802 / IAM 14324 / JCM 22182 / KY 12970)</name>
    <dbReference type="NCBI Taxonomy" id="764103"/>
    <lineage>
        <taxon>Eukaryota</taxon>
        <taxon>Fungi</taxon>
        <taxon>Dikarya</taxon>
        <taxon>Basidiomycota</taxon>
        <taxon>Pucciniomycotina</taxon>
        <taxon>Mixiomycetes</taxon>
        <taxon>Mixiales</taxon>
        <taxon>Mixiaceae</taxon>
        <taxon>Mixia</taxon>
    </lineage>
</organism>
<feature type="domain" description="DNA ligase D 3'-phosphoesterase" evidence="2">
    <location>
        <begin position="150"/>
        <end position="279"/>
    </location>
</feature>
<feature type="compositionally biased region" description="Basic and acidic residues" evidence="1">
    <location>
        <begin position="88"/>
        <end position="125"/>
    </location>
</feature>
<feature type="region of interest" description="Disordered" evidence="1">
    <location>
        <begin position="36"/>
        <end position="131"/>
    </location>
</feature>
<dbReference type="HOGENOM" id="CLU_706134_0_0_1"/>
<dbReference type="Proteomes" id="UP000009131">
    <property type="component" value="Unassembled WGS sequence"/>
</dbReference>